<name>A0A2K3KF29_TRIPR</name>
<evidence type="ECO:0000313" key="2">
    <source>
        <dbReference type="Proteomes" id="UP000236291"/>
    </source>
</evidence>
<dbReference type="PANTHER" id="PTHR36617:SF5">
    <property type="entry name" value="OS05G0421675 PROTEIN"/>
    <property type="match status" value="1"/>
</dbReference>
<protein>
    <submittedName>
        <fullName evidence="1">Uncharacterized protein</fullName>
    </submittedName>
</protein>
<sequence length="80" mass="9406">MPGWFRLNTSCVVGNGTDIGFWNAKWCGNISFGELFPNLFAKELRQHSMIADRMISNREGLIWRWEWRVALKENRSKAEM</sequence>
<organism evidence="1 2">
    <name type="scientific">Trifolium pratense</name>
    <name type="common">Red clover</name>
    <dbReference type="NCBI Taxonomy" id="57577"/>
    <lineage>
        <taxon>Eukaryota</taxon>
        <taxon>Viridiplantae</taxon>
        <taxon>Streptophyta</taxon>
        <taxon>Embryophyta</taxon>
        <taxon>Tracheophyta</taxon>
        <taxon>Spermatophyta</taxon>
        <taxon>Magnoliopsida</taxon>
        <taxon>eudicotyledons</taxon>
        <taxon>Gunneridae</taxon>
        <taxon>Pentapetalae</taxon>
        <taxon>rosids</taxon>
        <taxon>fabids</taxon>
        <taxon>Fabales</taxon>
        <taxon>Fabaceae</taxon>
        <taxon>Papilionoideae</taxon>
        <taxon>50 kb inversion clade</taxon>
        <taxon>NPAAA clade</taxon>
        <taxon>Hologalegina</taxon>
        <taxon>IRL clade</taxon>
        <taxon>Trifolieae</taxon>
        <taxon>Trifolium</taxon>
    </lineage>
</organism>
<reference evidence="1 2" key="1">
    <citation type="journal article" date="2014" name="Am. J. Bot.">
        <title>Genome assembly and annotation for red clover (Trifolium pratense; Fabaceae).</title>
        <authorList>
            <person name="Istvanek J."/>
            <person name="Jaros M."/>
            <person name="Krenek A."/>
            <person name="Repkova J."/>
        </authorList>
    </citation>
    <scope>NUCLEOTIDE SEQUENCE [LARGE SCALE GENOMIC DNA]</scope>
    <source>
        <strain evidence="2">cv. Tatra</strain>
        <tissue evidence="1">Young leaves</tissue>
    </source>
</reference>
<gene>
    <name evidence="1" type="ORF">L195_g062339</name>
</gene>
<comment type="caution">
    <text evidence="1">The sequence shown here is derived from an EMBL/GenBank/DDBJ whole genome shotgun (WGS) entry which is preliminary data.</text>
</comment>
<evidence type="ECO:0000313" key="1">
    <source>
        <dbReference type="EMBL" id="PNX64907.1"/>
    </source>
</evidence>
<reference evidence="1 2" key="2">
    <citation type="journal article" date="2017" name="Front. Plant Sci.">
        <title>Gene Classification and Mining of Molecular Markers Useful in Red Clover (Trifolium pratense) Breeding.</title>
        <authorList>
            <person name="Istvanek J."/>
            <person name="Dluhosova J."/>
            <person name="Dluhos P."/>
            <person name="Patkova L."/>
            <person name="Nedelnik J."/>
            <person name="Repkova J."/>
        </authorList>
    </citation>
    <scope>NUCLEOTIDE SEQUENCE [LARGE SCALE GENOMIC DNA]</scope>
    <source>
        <strain evidence="2">cv. Tatra</strain>
        <tissue evidence="1">Young leaves</tissue>
    </source>
</reference>
<accession>A0A2K3KF29</accession>
<dbReference type="AlphaFoldDB" id="A0A2K3KF29"/>
<dbReference type="EMBL" id="ASHM01172062">
    <property type="protein sequence ID" value="PNX64907.1"/>
    <property type="molecule type" value="Genomic_DNA"/>
</dbReference>
<dbReference type="Proteomes" id="UP000236291">
    <property type="component" value="Unassembled WGS sequence"/>
</dbReference>
<proteinExistence type="predicted"/>
<dbReference type="PANTHER" id="PTHR36617">
    <property type="entry name" value="PROTEIN, PUTATIVE-RELATED"/>
    <property type="match status" value="1"/>
</dbReference>